<proteinExistence type="predicted"/>
<name>A0AA35RBZ1_GEOBA</name>
<accession>A0AA35RBZ1</accession>
<dbReference type="EMBL" id="CASHTH010000880">
    <property type="protein sequence ID" value="CAI8008645.1"/>
    <property type="molecule type" value="Genomic_DNA"/>
</dbReference>
<gene>
    <name evidence="1" type="ORF">GBAR_LOCUS5910</name>
</gene>
<reference evidence="1" key="1">
    <citation type="submission" date="2023-03" db="EMBL/GenBank/DDBJ databases">
        <authorList>
            <person name="Steffen K."/>
            <person name="Cardenas P."/>
        </authorList>
    </citation>
    <scope>NUCLEOTIDE SEQUENCE</scope>
</reference>
<comment type="caution">
    <text evidence="1">The sequence shown here is derived from an EMBL/GenBank/DDBJ whole genome shotgun (WGS) entry which is preliminary data.</text>
</comment>
<evidence type="ECO:0000313" key="2">
    <source>
        <dbReference type="Proteomes" id="UP001174909"/>
    </source>
</evidence>
<evidence type="ECO:0000313" key="1">
    <source>
        <dbReference type="EMBL" id="CAI8008645.1"/>
    </source>
</evidence>
<dbReference type="AlphaFoldDB" id="A0AA35RBZ1"/>
<keyword evidence="2" id="KW-1185">Reference proteome</keyword>
<organism evidence="1 2">
    <name type="scientific">Geodia barretti</name>
    <name type="common">Barrett's horny sponge</name>
    <dbReference type="NCBI Taxonomy" id="519541"/>
    <lineage>
        <taxon>Eukaryota</taxon>
        <taxon>Metazoa</taxon>
        <taxon>Porifera</taxon>
        <taxon>Demospongiae</taxon>
        <taxon>Heteroscleromorpha</taxon>
        <taxon>Tetractinellida</taxon>
        <taxon>Astrophorina</taxon>
        <taxon>Geodiidae</taxon>
        <taxon>Geodia</taxon>
    </lineage>
</organism>
<dbReference type="Proteomes" id="UP001174909">
    <property type="component" value="Unassembled WGS sequence"/>
</dbReference>
<sequence>MPLHNVVQNVRESLGHSFFSSYRGRILHHNCVKACISLHNLVSTLR</sequence>
<protein>
    <submittedName>
        <fullName evidence="1">Uncharacterized protein</fullName>
    </submittedName>
</protein>